<evidence type="ECO:0000313" key="3">
    <source>
        <dbReference type="Proteomes" id="UP000594778"/>
    </source>
</evidence>
<dbReference type="NCBIfam" id="TIGR02523">
    <property type="entry name" value="type_IV_pilV"/>
    <property type="match status" value="1"/>
</dbReference>
<accession>A0A7T2VZD1</accession>
<evidence type="ECO:0000313" key="2">
    <source>
        <dbReference type="EMBL" id="QPS08038.1"/>
    </source>
</evidence>
<dbReference type="RefSeq" id="WP_183019802.1">
    <property type="nucleotide sequence ID" value="NZ_CP065668.1"/>
</dbReference>
<sequence>MNPRTMDMASLRLAQLRPRQQGFTLIEVLVAIVVFSFGMLGMVGLQAAAMQANRESRMQNQATALARELAEMMRGNKVIAVKTAAADNPYLVELSVGALTIATPSYCLSVSNAADGCSSPAAVAAAQMTDWLARLDAALPGAQVSVCFDSAPYASTGMPQWTCNSTGANDIAFIKIGWTQGSTDRTQTGSNAFQTASDRPNLVIPVTSGNSV</sequence>
<organism evidence="2 3">
    <name type="scientific">Delftia acidovorans</name>
    <name type="common">Pseudomonas acidovorans</name>
    <name type="synonym">Comamonas acidovorans</name>
    <dbReference type="NCBI Taxonomy" id="80866"/>
    <lineage>
        <taxon>Bacteria</taxon>
        <taxon>Pseudomonadati</taxon>
        <taxon>Pseudomonadota</taxon>
        <taxon>Betaproteobacteria</taxon>
        <taxon>Burkholderiales</taxon>
        <taxon>Comamonadaceae</taxon>
        <taxon>Delftia</taxon>
    </lineage>
</organism>
<proteinExistence type="predicted"/>
<reference evidence="2 3" key="1">
    <citation type="submission" date="2020-12" db="EMBL/GenBank/DDBJ databases">
        <title>FDA dAtabase for Regulatory Grade micrObial Sequences (FDA-ARGOS): Supporting development and validation of Infectious Disease Dx tests.</title>
        <authorList>
            <person name="Sproer C."/>
            <person name="Gronow S."/>
            <person name="Severitt S."/>
            <person name="Schroder I."/>
            <person name="Tallon L."/>
            <person name="Sadzewicz L."/>
            <person name="Zhao X."/>
            <person name="Boylan J."/>
            <person name="Ott S."/>
            <person name="Bowen H."/>
            <person name="Vavikolanu K."/>
            <person name="Mehta A."/>
            <person name="Aluvathingal J."/>
            <person name="Nadendla S."/>
            <person name="Lowell S."/>
            <person name="Myers T."/>
            <person name="Yan Y."/>
            <person name="Sichtig H."/>
        </authorList>
    </citation>
    <scope>NUCLEOTIDE SEQUENCE [LARGE SCALE GENOMIC DNA]</scope>
    <source>
        <strain evidence="2 3">FDAARGOS_909</strain>
    </source>
</reference>
<dbReference type="Pfam" id="PF07963">
    <property type="entry name" value="N_methyl"/>
    <property type="match status" value="1"/>
</dbReference>
<gene>
    <name evidence="2" type="primary">pilV</name>
    <name evidence="2" type="ORF">I6G66_27885</name>
</gene>
<keyword evidence="1" id="KW-0812">Transmembrane</keyword>
<feature type="transmembrane region" description="Helical" evidence="1">
    <location>
        <begin position="21"/>
        <end position="45"/>
    </location>
</feature>
<keyword evidence="1" id="KW-1133">Transmembrane helix</keyword>
<evidence type="ECO:0000256" key="1">
    <source>
        <dbReference type="SAM" id="Phobius"/>
    </source>
</evidence>
<dbReference type="AlphaFoldDB" id="A0A7T2VZD1"/>
<dbReference type="Proteomes" id="UP000594778">
    <property type="component" value="Chromosome"/>
</dbReference>
<protein>
    <submittedName>
        <fullName evidence="2">Type IV pilus modification protein PilV</fullName>
    </submittedName>
</protein>
<dbReference type="EMBL" id="CP065668">
    <property type="protein sequence ID" value="QPS08038.1"/>
    <property type="molecule type" value="Genomic_DNA"/>
</dbReference>
<dbReference type="NCBIfam" id="TIGR02532">
    <property type="entry name" value="IV_pilin_GFxxxE"/>
    <property type="match status" value="1"/>
</dbReference>
<name>A0A7T2VZD1_DELAC</name>
<dbReference type="InterPro" id="IPR012902">
    <property type="entry name" value="N_methyl_site"/>
</dbReference>
<keyword evidence="1" id="KW-0472">Membrane</keyword>
<dbReference type="InterPro" id="IPR013362">
    <property type="entry name" value="Pilus_4_PilV"/>
</dbReference>